<dbReference type="Pfam" id="PF05193">
    <property type="entry name" value="Peptidase_M16_C"/>
    <property type="match status" value="1"/>
</dbReference>
<dbReference type="NCBIfam" id="NF047422">
    <property type="entry name" value="YfmF_fam"/>
    <property type="match status" value="1"/>
</dbReference>
<gene>
    <name evidence="2" type="ORF">TMU3MR103_0017</name>
</gene>
<dbReference type="PATRIC" id="fig|1302648.3.peg.17"/>
<reference evidence="2 3" key="1">
    <citation type="submission" date="2014-08" db="EMBL/GenBank/DDBJ databases">
        <title>Genome sequence of Tetragenococcus muriaticus.</title>
        <authorList>
            <person name="Chuea-nongthon C."/>
            <person name="Rodtong S."/>
            <person name="Yongsawatdigul J."/>
            <person name="Steele J.L."/>
            <person name="Liu X.-y."/>
            <person name="Speers J."/>
            <person name="Glasner J.D."/>
            <person name="Neeno-Eckwall E.C."/>
        </authorList>
    </citation>
    <scope>NUCLEOTIDE SEQUENCE [LARGE SCALE GENOMIC DNA]</scope>
    <source>
        <strain evidence="2 3">3MR10-3</strain>
    </source>
</reference>
<dbReference type="RefSeq" id="WP_028789577.1">
    <property type="nucleotide sequence ID" value="NZ_JPVT01000005.1"/>
</dbReference>
<dbReference type="PANTHER" id="PTHR11851">
    <property type="entry name" value="METALLOPROTEASE"/>
    <property type="match status" value="1"/>
</dbReference>
<comment type="caution">
    <text evidence="2">The sequence shown here is derived from an EMBL/GenBank/DDBJ whole genome shotgun (WGS) entry which is preliminary data.</text>
</comment>
<dbReference type="GO" id="GO:0046872">
    <property type="term" value="F:metal ion binding"/>
    <property type="evidence" value="ECO:0007669"/>
    <property type="project" value="InterPro"/>
</dbReference>
<organism evidence="2 3">
    <name type="scientific">Tetragenococcus muriaticus 3MR10-3</name>
    <dbReference type="NCBI Taxonomy" id="1302648"/>
    <lineage>
        <taxon>Bacteria</taxon>
        <taxon>Bacillati</taxon>
        <taxon>Bacillota</taxon>
        <taxon>Bacilli</taxon>
        <taxon>Lactobacillales</taxon>
        <taxon>Enterococcaceae</taxon>
        <taxon>Tetragenococcus</taxon>
    </lineage>
</organism>
<dbReference type="Proteomes" id="UP000029381">
    <property type="component" value="Unassembled WGS sequence"/>
</dbReference>
<dbReference type="PANTHER" id="PTHR11851:SF186">
    <property type="entry name" value="INACTIVE METALLOPROTEASE YMFF-RELATED"/>
    <property type="match status" value="1"/>
</dbReference>
<protein>
    <submittedName>
        <fullName evidence="2">Zinc protease</fullName>
        <ecNumber evidence="2">3.4.24.-</ecNumber>
    </submittedName>
</protein>
<feature type="domain" description="Peptidase M16 C-terminal" evidence="1">
    <location>
        <begin position="179"/>
        <end position="350"/>
    </location>
</feature>
<dbReference type="InterPro" id="IPR011249">
    <property type="entry name" value="Metalloenz_LuxS/M16"/>
</dbReference>
<accession>A0A091C5V1</accession>
<name>A0A091C5V1_9ENTE</name>
<evidence type="ECO:0000313" key="2">
    <source>
        <dbReference type="EMBL" id="KFN93231.1"/>
    </source>
</evidence>
<dbReference type="EMBL" id="JPVT01000005">
    <property type="protein sequence ID" value="KFN93231.1"/>
    <property type="molecule type" value="Genomic_DNA"/>
</dbReference>
<dbReference type="SUPFAM" id="SSF63411">
    <property type="entry name" value="LuxS/MPP-like metallohydrolase"/>
    <property type="match status" value="2"/>
</dbReference>
<keyword evidence="2" id="KW-0645">Protease</keyword>
<keyword evidence="3" id="KW-1185">Reference proteome</keyword>
<dbReference type="GO" id="GO:0006508">
    <property type="term" value="P:proteolysis"/>
    <property type="evidence" value="ECO:0007669"/>
    <property type="project" value="UniProtKB-KW"/>
</dbReference>
<proteinExistence type="predicted"/>
<dbReference type="InterPro" id="IPR007863">
    <property type="entry name" value="Peptidase_M16_C"/>
</dbReference>
<evidence type="ECO:0000313" key="3">
    <source>
        <dbReference type="Proteomes" id="UP000029381"/>
    </source>
</evidence>
<dbReference type="GO" id="GO:0008233">
    <property type="term" value="F:peptidase activity"/>
    <property type="evidence" value="ECO:0007669"/>
    <property type="project" value="UniProtKB-KW"/>
</dbReference>
<dbReference type="AlphaFoldDB" id="A0A091C5V1"/>
<evidence type="ECO:0000259" key="1">
    <source>
        <dbReference type="Pfam" id="PF05193"/>
    </source>
</evidence>
<dbReference type="EC" id="3.4.24.-" evidence="2"/>
<sequence length="422" mass="49122">MTISLQPGVNLTVIPTEKFKTIRLFFRFSTEHQKKTAAKRTLLTNLLETNSLHYPFQTKLSEKLAELYGASFGLNVGKKGNLHQVNLMMNLVNEKYLNEEGILEEGIKFIQEILFHPNIKEDAFDFDTFQLEKENMIDYLESLKEDKQTLAALRLQELYFMDEDQKTPSFGTKEDIQSLDAYDLVQTYQEMIMQDQVDIFVVGDIAEEKVSRAIRRLPFTPRNTFSPKMFYQQELKSEVQTETIYEPVIQAKLNLAYRTSIYYNDPRRFSLLVFNGLFGGFPHSKLFTNVREKASLAYYASSAFDSFRGFVTVQTGIDRKNRSRVLSLIEEQLEDLKEGHFTENDLQQTKVMLKNQFLLSLDSAQGLIEMTYLERRLSKLVKDETEFEEKIMAVTKEDVKKVAEDLQLQAIFTLDKKEEAYE</sequence>
<dbReference type="Gene3D" id="3.30.830.10">
    <property type="entry name" value="Metalloenzyme, LuxS/M16 peptidase-like"/>
    <property type="match status" value="2"/>
</dbReference>
<keyword evidence="2" id="KW-0378">Hydrolase</keyword>
<dbReference type="InterPro" id="IPR050361">
    <property type="entry name" value="MPP/UQCRC_Complex"/>
</dbReference>